<organism evidence="2 3">
    <name type="scientific">Aspergillus sclerotiicarbonarius (strain CBS 121057 / IBT 28362)</name>
    <dbReference type="NCBI Taxonomy" id="1448318"/>
    <lineage>
        <taxon>Eukaryota</taxon>
        <taxon>Fungi</taxon>
        <taxon>Dikarya</taxon>
        <taxon>Ascomycota</taxon>
        <taxon>Pezizomycotina</taxon>
        <taxon>Eurotiomycetes</taxon>
        <taxon>Eurotiomycetidae</taxon>
        <taxon>Eurotiales</taxon>
        <taxon>Aspergillaceae</taxon>
        <taxon>Aspergillus</taxon>
        <taxon>Aspergillus subgen. Circumdati</taxon>
    </lineage>
</organism>
<feature type="transmembrane region" description="Helical" evidence="1">
    <location>
        <begin position="262"/>
        <end position="284"/>
    </location>
</feature>
<dbReference type="Proteomes" id="UP000248423">
    <property type="component" value="Unassembled WGS sequence"/>
</dbReference>
<dbReference type="AlphaFoldDB" id="A0A319EAK0"/>
<keyword evidence="1" id="KW-0472">Membrane</keyword>
<proteinExistence type="predicted"/>
<dbReference type="OrthoDB" id="5412502at2759"/>
<feature type="transmembrane region" description="Helical" evidence="1">
    <location>
        <begin position="134"/>
        <end position="154"/>
    </location>
</feature>
<evidence type="ECO:0000313" key="2">
    <source>
        <dbReference type="EMBL" id="PYI05115.1"/>
    </source>
</evidence>
<keyword evidence="1" id="KW-1133">Transmembrane helix</keyword>
<reference evidence="2 3" key="1">
    <citation type="submission" date="2018-02" db="EMBL/GenBank/DDBJ databases">
        <title>The genomes of Aspergillus section Nigri reveals drivers in fungal speciation.</title>
        <authorList>
            <consortium name="DOE Joint Genome Institute"/>
            <person name="Vesth T.C."/>
            <person name="Nybo J."/>
            <person name="Theobald S."/>
            <person name="Brandl J."/>
            <person name="Frisvad J.C."/>
            <person name="Nielsen K.F."/>
            <person name="Lyhne E.K."/>
            <person name="Kogle M.E."/>
            <person name="Kuo A."/>
            <person name="Riley R."/>
            <person name="Clum A."/>
            <person name="Nolan M."/>
            <person name="Lipzen A."/>
            <person name="Salamov A."/>
            <person name="Henrissat B."/>
            <person name="Wiebenga A."/>
            <person name="De vries R.P."/>
            <person name="Grigoriev I.V."/>
            <person name="Mortensen U.H."/>
            <person name="Andersen M.R."/>
            <person name="Baker S.E."/>
        </authorList>
    </citation>
    <scope>NUCLEOTIDE SEQUENCE [LARGE SCALE GENOMIC DNA]</scope>
    <source>
        <strain evidence="2 3">CBS 121057</strain>
    </source>
</reference>
<keyword evidence="1" id="KW-0812">Transmembrane</keyword>
<gene>
    <name evidence="2" type="ORF">BO78DRAFT_448033</name>
</gene>
<keyword evidence="3" id="KW-1185">Reference proteome</keyword>
<dbReference type="EMBL" id="KZ826361">
    <property type="protein sequence ID" value="PYI05115.1"/>
    <property type="molecule type" value="Genomic_DNA"/>
</dbReference>
<accession>A0A319EAK0</accession>
<protein>
    <submittedName>
        <fullName evidence="2">Uncharacterized protein</fullName>
    </submittedName>
</protein>
<sequence>MAWFPSFLESRDSGWHFDVLILLAVIGGSAIAQHIPAITASGFSILPRLMPAPETFLETDRKKRMPGKSNVKVVGVNSGTLTTELNYFANLIHDVDSLKPYEFRVYEVKLKGTNDPENNHIEGIRGIRVKPFSWSHAATVFSVLITIGLFIAAGKVHDGVALLSLSLMALSSSTASTSAWWTPKLSTRTARCGVPAADLVIITRGCAMVVVKCDETVSRELYVGMDVCKFSLTEHWHHLLLGISTLLLMVSVVLFNNCRWEMQLAIGVAYFVLNIQYWMVALLVDPKSMWDLSRYDIKELVKSGGHNFTETLWLAIQSTESVKWAVRADVIPQTDLWNQWREMAEEQVQRFPAWDADYYVM</sequence>
<name>A0A319EAK0_ASPSB</name>
<evidence type="ECO:0000313" key="3">
    <source>
        <dbReference type="Proteomes" id="UP000248423"/>
    </source>
</evidence>
<feature type="transmembrane region" description="Helical" evidence="1">
    <location>
        <begin position="239"/>
        <end position="256"/>
    </location>
</feature>
<feature type="transmembrane region" description="Helical" evidence="1">
    <location>
        <begin position="20"/>
        <end position="46"/>
    </location>
</feature>
<dbReference type="VEuPathDB" id="FungiDB:BO78DRAFT_448033"/>
<evidence type="ECO:0000256" key="1">
    <source>
        <dbReference type="SAM" id="Phobius"/>
    </source>
</evidence>